<organism evidence="3 4">
    <name type="scientific">Alkaliphilus pronyensis</name>
    <dbReference type="NCBI Taxonomy" id="1482732"/>
    <lineage>
        <taxon>Bacteria</taxon>
        <taxon>Bacillati</taxon>
        <taxon>Bacillota</taxon>
        <taxon>Clostridia</taxon>
        <taxon>Peptostreptococcales</taxon>
        <taxon>Natronincolaceae</taxon>
        <taxon>Alkaliphilus</taxon>
    </lineage>
</organism>
<dbReference type="EMBL" id="WBZC01000027">
    <property type="protein sequence ID" value="KAB3534479.1"/>
    <property type="molecule type" value="Genomic_DNA"/>
</dbReference>
<dbReference type="PANTHER" id="PTHR43308:SF5">
    <property type="entry name" value="S-LAYER PROTEIN _ PEPTIDOGLYCAN ENDO-BETA-N-ACETYLGLUCOSAMINIDASE"/>
    <property type="match status" value="1"/>
</dbReference>
<reference evidence="3 4" key="1">
    <citation type="submission" date="2019-10" db="EMBL/GenBank/DDBJ databases">
        <title>Alkaliphilus serpentinus sp. nov. and Alkaliphilus pronyensis sp. nov., two novel anaerobic alkaliphilic species isolated from the serpentinized-hosted hydrothermal field of the Prony Bay (New Caledonia).</title>
        <authorList>
            <person name="Postec A."/>
        </authorList>
    </citation>
    <scope>NUCLEOTIDE SEQUENCE [LARGE SCALE GENOMIC DNA]</scope>
    <source>
        <strain evidence="3 4">LacV</strain>
    </source>
</reference>
<protein>
    <submittedName>
        <fullName evidence="3">S-layer homology domain-containing protein</fullName>
    </submittedName>
</protein>
<feature type="domain" description="SLH" evidence="2">
    <location>
        <begin position="162"/>
        <end position="225"/>
    </location>
</feature>
<dbReference type="RefSeq" id="WP_151861222.1">
    <property type="nucleotide sequence ID" value="NZ_WBZC01000027.1"/>
</dbReference>
<evidence type="ECO:0000259" key="2">
    <source>
        <dbReference type="PROSITE" id="PS51272"/>
    </source>
</evidence>
<dbReference type="Pfam" id="PF00395">
    <property type="entry name" value="SLH"/>
    <property type="match status" value="2"/>
</dbReference>
<sequence length="476" mass="54345">MKKIGKIIIIIAISVLSIHISTAIGVYNDIDNHWSKEYVNWATNTVRILDGFEDGSFRPDESISRIDFALALDDLMYKKGIYSEAGLYSGSGENIAYKDIDSNHWAYGELALLATFISDYSDTDITFMDIFKGESFNPNSAINRYEVLLLTRAVTTPPIDNNNVYFIDVDNNTLYYDLIIESVNNGILKGYSDETLRLDNNITRAEAATVLKRVGSDLEYFSDSFLVYKDSLSNEDRLELPLFQSSEGHDEEAELHQKFIDAVTSIHYSNFVGHIPYDERHLYDMTPIETLWELKNENYFNVIGNNYYLIKYDDSIVLERKVELMEEGLQHLFNNMDSNIEGLSEFLSIASEYVPIEDINTIIETTYNETNNSQTKLETGLYSISNHIANEEFDEGINAYKNLIGFDFNNNIKSQLIRNYGYLLFSNYGAEAALKELYELRKEMGINTYSSSPEPVEYAINGLIKQMLMKSGSISL</sequence>
<dbReference type="Proteomes" id="UP000432715">
    <property type="component" value="Unassembled WGS sequence"/>
</dbReference>
<evidence type="ECO:0000313" key="4">
    <source>
        <dbReference type="Proteomes" id="UP000432715"/>
    </source>
</evidence>
<dbReference type="OrthoDB" id="174569at2"/>
<keyword evidence="4" id="KW-1185">Reference proteome</keyword>
<accession>A0A6I0EZB5</accession>
<dbReference type="PANTHER" id="PTHR43308">
    <property type="entry name" value="OUTER MEMBRANE PROTEIN ALPHA-RELATED"/>
    <property type="match status" value="1"/>
</dbReference>
<comment type="caution">
    <text evidence="3">The sequence shown here is derived from an EMBL/GenBank/DDBJ whole genome shotgun (WGS) entry which is preliminary data.</text>
</comment>
<dbReference type="InterPro" id="IPR001119">
    <property type="entry name" value="SLH_dom"/>
</dbReference>
<keyword evidence="1" id="KW-0677">Repeat</keyword>
<evidence type="ECO:0000256" key="1">
    <source>
        <dbReference type="ARBA" id="ARBA00022737"/>
    </source>
</evidence>
<feature type="domain" description="SLH" evidence="2">
    <location>
        <begin position="22"/>
        <end position="86"/>
    </location>
</feature>
<evidence type="ECO:0000313" key="3">
    <source>
        <dbReference type="EMBL" id="KAB3534479.1"/>
    </source>
</evidence>
<dbReference type="AlphaFoldDB" id="A0A6I0EZB5"/>
<dbReference type="PROSITE" id="PS51272">
    <property type="entry name" value="SLH"/>
    <property type="match status" value="2"/>
</dbReference>
<gene>
    <name evidence="3" type="ORF">F8154_08680</name>
</gene>
<name>A0A6I0EZB5_9FIRM</name>
<dbReference type="InterPro" id="IPR051465">
    <property type="entry name" value="Cell_Envelope_Struct_Comp"/>
</dbReference>
<proteinExistence type="predicted"/>